<evidence type="ECO:0000313" key="7">
    <source>
        <dbReference type="Proteomes" id="UP000515511"/>
    </source>
</evidence>
<reference evidence="7" key="1">
    <citation type="submission" date="2019-09" db="EMBL/GenBank/DDBJ databases">
        <title>Antimicrobial potential of Antarctic Bacteria.</title>
        <authorList>
            <person name="Benaud N."/>
            <person name="Edwards R.J."/>
            <person name="Ferrari B.C."/>
        </authorList>
    </citation>
    <scope>NUCLEOTIDE SEQUENCE [LARGE SCALE GENOMIC DNA]</scope>
    <source>
        <strain evidence="7">INR9</strain>
    </source>
</reference>
<dbReference type="KEGG" id="lse:F1C12_07325"/>
<evidence type="ECO:0000256" key="1">
    <source>
        <dbReference type="ARBA" id="ARBA00004418"/>
    </source>
</evidence>
<keyword evidence="4" id="KW-0574">Periplasm</keyword>
<dbReference type="EMBL" id="CP043641">
    <property type="protein sequence ID" value="QNE34963.1"/>
    <property type="molecule type" value="Genomic_DNA"/>
</dbReference>
<dbReference type="GO" id="GO:0015846">
    <property type="term" value="P:polyamine transport"/>
    <property type="evidence" value="ECO:0007669"/>
    <property type="project" value="InterPro"/>
</dbReference>
<dbReference type="PANTHER" id="PTHR30222:SF17">
    <property type="entry name" value="SPERMIDINE_PUTRESCINE-BINDING PERIPLASMIC PROTEIN"/>
    <property type="match status" value="1"/>
</dbReference>
<dbReference type="InterPro" id="IPR001188">
    <property type="entry name" value="Sperm_putr-bd"/>
</dbReference>
<dbReference type="InterPro" id="IPR006059">
    <property type="entry name" value="SBP"/>
</dbReference>
<dbReference type="SUPFAM" id="SSF53850">
    <property type="entry name" value="Periplasmic binding protein-like II"/>
    <property type="match status" value="1"/>
</dbReference>
<dbReference type="Gene3D" id="3.40.190.10">
    <property type="entry name" value="Periplasmic binding protein-like II"/>
    <property type="match status" value="2"/>
</dbReference>
<keyword evidence="3" id="KW-0732">Signal</keyword>
<gene>
    <name evidence="6" type="ORF">F1C12_07325</name>
</gene>
<dbReference type="PRINTS" id="PR00909">
    <property type="entry name" value="SPERMDNBNDNG"/>
</dbReference>
<dbReference type="PANTHER" id="PTHR30222">
    <property type="entry name" value="SPERMIDINE/PUTRESCINE-BINDING PERIPLASMIC PROTEIN"/>
    <property type="match status" value="1"/>
</dbReference>
<dbReference type="Proteomes" id="UP000515511">
    <property type="component" value="Chromosome"/>
</dbReference>
<organism evidence="6 7">
    <name type="scientific">Leifsonia shinshuensis</name>
    <dbReference type="NCBI Taxonomy" id="150026"/>
    <lineage>
        <taxon>Bacteria</taxon>
        <taxon>Bacillati</taxon>
        <taxon>Actinomycetota</taxon>
        <taxon>Actinomycetes</taxon>
        <taxon>Micrococcales</taxon>
        <taxon>Microbacteriaceae</taxon>
        <taxon>Leifsonia</taxon>
    </lineage>
</organism>
<protein>
    <submittedName>
        <fullName evidence="6">Extracellular solute-binding protein</fullName>
    </submittedName>
</protein>
<name>A0A7G6Y8Z8_9MICO</name>
<accession>A0A7G6Y8Z8</accession>
<evidence type="ECO:0000256" key="2">
    <source>
        <dbReference type="ARBA" id="ARBA00022448"/>
    </source>
</evidence>
<keyword evidence="2" id="KW-0813">Transport</keyword>
<proteinExistence type="predicted"/>
<evidence type="ECO:0000256" key="3">
    <source>
        <dbReference type="ARBA" id="ARBA00022729"/>
    </source>
</evidence>
<evidence type="ECO:0000313" key="6">
    <source>
        <dbReference type="EMBL" id="QNE34963.1"/>
    </source>
</evidence>
<sequence>MARLRCHPGRDRLRGRHPARARRRLRPGRAAHRGAHLPGGRHRRHPLTPASTAKSGSTHQQQGENDVNISRSTKGQRRRSTARRASIAVGAAVAAAVALTSCSLSPSASGSDSNTLTVAIWKGYGADLPWVATDFKKETGATLKFQYIDSESNELQLVNKANGGIDVALPNIQYIGQGIDQGIFHELDTSKLTNYSDFYPEFSGRKEIRKDGKLYGVPWTWGSTGLFFDGSKVTPTPDSLSVLWDPKYKGQIALIDDATVLVPITALYLGEDPQNPDMAKVTPALQKLKDNAKLLYSSTDDLAKGIASGSIVAGIANSDGIGGLIAGNAPGTSNFKYEITKEGAVGWIDNWAIAAKTQHLDLAYKWLNYMTGKDFLTKWANTPADSSPAPANKSVVASLEPATLDRLQANPDKISSLALQLPQPADRLQSWVDAWTQVKAGS</sequence>
<dbReference type="GO" id="GO:0042597">
    <property type="term" value="C:periplasmic space"/>
    <property type="evidence" value="ECO:0007669"/>
    <property type="project" value="UniProtKB-SubCell"/>
</dbReference>
<dbReference type="GO" id="GO:0019808">
    <property type="term" value="F:polyamine binding"/>
    <property type="evidence" value="ECO:0007669"/>
    <property type="project" value="InterPro"/>
</dbReference>
<dbReference type="Pfam" id="PF13416">
    <property type="entry name" value="SBP_bac_8"/>
    <property type="match status" value="1"/>
</dbReference>
<feature type="region of interest" description="Disordered" evidence="5">
    <location>
        <begin position="1"/>
        <end position="83"/>
    </location>
</feature>
<evidence type="ECO:0000256" key="4">
    <source>
        <dbReference type="ARBA" id="ARBA00022764"/>
    </source>
</evidence>
<feature type="compositionally biased region" description="Basic residues" evidence="5">
    <location>
        <begin position="1"/>
        <end position="46"/>
    </location>
</feature>
<dbReference type="AlphaFoldDB" id="A0A7G6Y8Z8"/>
<evidence type="ECO:0000256" key="5">
    <source>
        <dbReference type="SAM" id="MobiDB-lite"/>
    </source>
</evidence>
<feature type="compositionally biased region" description="Polar residues" evidence="5">
    <location>
        <begin position="49"/>
        <end position="73"/>
    </location>
</feature>
<comment type="subcellular location">
    <subcellularLocation>
        <location evidence="1">Periplasm</location>
    </subcellularLocation>
</comment>